<reference evidence="1" key="1">
    <citation type="journal article" date="2022" name="bioRxiv">
        <title>Sequencing and chromosome-scale assembly of the giantPleurodeles waltlgenome.</title>
        <authorList>
            <person name="Brown T."/>
            <person name="Elewa A."/>
            <person name="Iarovenko S."/>
            <person name="Subramanian E."/>
            <person name="Araus A.J."/>
            <person name="Petzold A."/>
            <person name="Susuki M."/>
            <person name="Suzuki K.-i.T."/>
            <person name="Hayashi T."/>
            <person name="Toyoda A."/>
            <person name="Oliveira C."/>
            <person name="Osipova E."/>
            <person name="Leigh N.D."/>
            <person name="Simon A."/>
            <person name="Yun M.H."/>
        </authorList>
    </citation>
    <scope>NUCLEOTIDE SEQUENCE</scope>
    <source>
        <strain evidence="1">20211129_DDA</strain>
        <tissue evidence="1">Liver</tissue>
    </source>
</reference>
<evidence type="ECO:0000313" key="2">
    <source>
        <dbReference type="Proteomes" id="UP001066276"/>
    </source>
</evidence>
<dbReference type="AlphaFoldDB" id="A0AAV7VEB5"/>
<name>A0AAV7VEB5_PLEWA</name>
<dbReference type="Proteomes" id="UP001066276">
    <property type="component" value="Chromosome 2_1"/>
</dbReference>
<organism evidence="1 2">
    <name type="scientific">Pleurodeles waltl</name>
    <name type="common">Iberian ribbed newt</name>
    <dbReference type="NCBI Taxonomy" id="8319"/>
    <lineage>
        <taxon>Eukaryota</taxon>
        <taxon>Metazoa</taxon>
        <taxon>Chordata</taxon>
        <taxon>Craniata</taxon>
        <taxon>Vertebrata</taxon>
        <taxon>Euteleostomi</taxon>
        <taxon>Amphibia</taxon>
        <taxon>Batrachia</taxon>
        <taxon>Caudata</taxon>
        <taxon>Salamandroidea</taxon>
        <taxon>Salamandridae</taxon>
        <taxon>Pleurodelinae</taxon>
        <taxon>Pleurodeles</taxon>
    </lineage>
</organism>
<gene>
    <name evidence="1" type="ORF">NDU88_003771</name>
</gene>
<evidence type="ECO:0000313" key="1">
    <source>
        <dbReference type="EMBL" id="KAJ1199940.1"/>
    </source>
</evidence>
<keyword evidence="2" id="KW-1185">Reference proteome</keyword>
<accession>A0AAV7VEB5</accession>
<comment type="caution">
    <text evidence="1">The sequence shown here is derived from an EMBL/GenBank/DDBJ whole genome shotgun (WGS) entry which is preliminary data.</text>
</comment>
<protein>
    <submittedName>
        <fullName evidence="1">Uncharacterized protein</fullName>
    </submittedName>
</protein>
<sequence>MSVLETKGANHTSAFETTTLTPLEKFKLDEKYLHDYTNAQGELSSNIFYRLLIKYVETMDAKDCLVCTQIPSSLEEGVTYHSLPLTYGISCSLLITRFYNQEYIQYFYSNLDLVFSFVPIVRYLSRVAKDNDIVLVRGFFEPTLTFGTAYAHRNNLTCLLTPLEKRFLDHTDDRRKALKEKLEKGLEKRT</sequence>
<dbReference type="EMBL" id="JANPWB010000003">
    <property type="protein sequence ID" value="KAJ1199940.1"/>
    <property type="molecule type" value="Genomic_DNA"/>
</dbReference>
<proteinExistence type="predicted"/>